<evidence type="ECO:0000313" key="2">
    <source>
        <dbReference type="EMBL" id="PAU45522.1"/>
    </source>
</evidence>
<organism evidence="2 3">
    <name type="scientific">Streptomyces albireticuli</name>
    <dbReference type="NCBI Taxonomy" id="1940"/>
    <lineage>
        <taxon>Bacteria</taxon>
        <taxon>Bacillati</taxon>
        <taxon>Actinomycetota</taxon>
        <taxon>Actinomycetes</taxon>
        <taxon>Kitasatosporales</taxon>
        <taxon>Streptomycetaceae</taxon>
        <taxon>Streptomyces</taxon>
    </lineage>
</organism>
<comment type="caution">
    <text evidence="2">The sequence shown here is derived from an EMBL/GenBank/DDBJ whole genome shotgun (WGS) entry which is preliminary data.</text>
</comment>
<name>A0A2A2D2I2_9ACTN</name>
<feature type="domain" description="AB hydrolase-1" evidence="1">
    <location>
        <begin position="22"/>
        <end position="147"/>
    </location>
</feature>
<dbReference type="GO" id="GO:0016787">
    <property type="term" value="F:hydrolase activity"/>
    <property type="evidence" value="ECO:0007669"/>
    <property type="project" value="UniProtKB-KW"/>
</dbReference>
<dbReference type="Pfam" id="PF00561">
    <property type="entry name" value="Abhydrolase_1"/>
    <property type="match status" value="1"/>
</dbReference>
<dbReference type="EMBL" id="NSJV01000558">
    <property type="protein sequence ID" value="PAU45522.1"/>
    <property type="molecule type" value="Genomic_DNA"/>
</dbReference>
<reference evidence="2 3" key="1">
    <citation type="submission" date="2017-08" db="EMBL/GenBank/DDBJ databases">
        <title>Genome sequence of Streptomyces albireticuli NRRL B-1670.</title>
        <authorList>
            <person name="Graham D.E."/>
            <person name="Mahan K.M."/>
            <person name="Klingeman D.M."/>
            <person name="Hettich R.L."/>
            <person name="Parry R.J."/>
            <person name="Spain J.C."/>
        </authorList>
    </citation>
    <scope>NUCLEOTIDE SEQUENCE [LARGE SCALE GENOMIC DNA]</scope>
    <source>
        <strain evidence="2 3">NRRL B-1670</strain>
    </source>
</reference>
<keyword evidence="2" id="KW-0378">Hydrolase</keyword>
<dbReference type="PANTHER" id="PTHR43194:SF2">
    <property type="entry name" value="PEROXISOMAL MEMBRANE PROTEIN LPX1"/>
    <property type="match status" value="1"/>
</dbReference>
<dbReference type="RefSeq" id="WP_095583879.1">
    <property type="nucleotide sequence ID" value="NZ_JAJQQS010000019.1"/>
</dbReference>
<evidence type="ECO:0000313" key="3">
    <source>
        <dbReference type="Proteomes" id="UP000218944"/>
    </source>
</evidence>
<gene>
    <name evidence="2" type="ORF">CK936_28810</name>
</gene>
<dbReference type="InterPro" id="IPR029058">
    <property type="entry name" value="AB_hydrolase_fold"/>
</dbReference>
<dbReference type="Gene3D" id="3.40.50.1820">
    <property type="entry name" value="alpha/beta hydrolase"/>
    <property type="match status" value="1"/>
</dbReference>
<dbReference type="SUPFAM" id="SSF53474">
    <property type="entry name" value="alpha/beta-Hydrolases"/>
    <property type="match status" value="1"/>
</dbReference>
<dbReference type="AlphaFoldDB" id="A0A2A2D2I2"/>
<dbReference type="PANTHER" id="PTHR43194">
    <property type="entry name" value="HYDROLASE ALPHA/BETA FOLD FAMILY"/>
    <property type="match status" value="1"/>
</dbReference>
<dbReference type="PRINTS" id="PR00111">
    <property type="entry name" value="ABHYDROLASE"/>
</dbReference>
<protein>
    <submittedName>
        <fullName evidence="2">Alpha/beta hydrolase</fullName>
    </submittedName>
</protein>
<dbReference type="Proteomes" id="UP000218944">
    <property type="component" value="Unassembled WGS sequence"/>
</dbReference>
<keyword evidence="3" id="KW-1185">Reference proteome</keyword>
<dbReference type="InterPro" id="IPR000073">
    <property type="entry name" value="AB_hydrolase_1"/>
</dbReference>
<dbReference type="InterPro" id="IPR050228">
    <property type="entry name" value="Carboxylesterase_BioH"/>
</dbReference>
<evidence type="ECO:0000259" key="1">
    <source>
        <dbReference type="Pfam" id="PF00561"/>
    </source>
</evidence>
<sequence length="266" mass="28896">MTALHVGPTRLNVECLGDPGGPVVVLVHGLTLNSLAAYYFSVAGELAAAGHRVVMYDQRGHGRSERPHTGYRLETFTDDLLALLDTLGVDRPFFLVGDCFGGAVAMDFAVQYPDRLIGAVLIESVLPTHDWAREMSRLLARLAEAARDPRAVGPIEREHGRDAARAAHQSRTLLLDTTLVEDIAASRTREEAVWSSLDVPVLALYGGDSPLAPTAPALARVLPRCRSVTIPGHGHRVLVDARETVGELLVDWMREGHRRPQGARTP</sequence>
<proteinExistence type="predicted"/>
<accession>A0A2A2D2I2</accession>